<dbReference type="Proteomes" id="UP000050443">
    <property type="component" value="Unassembled WGS sequence"/>
</dbReference>
<dbReference type="AlphaFoldDB" id="A0A0Q0WPW7"/>
<evidence type="ECO:0000313" key="1">
    <source>
        <dbReference type="EMBL" id="KQB37826.1"/>
    </source>
</evidence>
<dbReference type="EMBL" id="JRLF01000015">
    <property type="protein sequence ID" value="KQB37826.1"/>
    <property type="molecule type" value="Genomic_DNA"/>
</dbReference>
<sequence length="50" mass="6075">MLSVYFVNAFCHELHELSLFFFLPQIKRLAQIFYMNFTQILKRFKPMSAD</sequence>
<name>A0A0Q0WPW7_9FLAO</name>
<protein>
    <submittedName>
        <fullName evidence="1">Uncharacterized protein</fullName>
    </submittedName>
</protein>
<organism evidence="1 2">
    <name type="scientific">Flavobacterium aquidurense</name>
    <dbReference type="NCBI Taxonomy" id="362413"/>
    <lineage>
        <taxon>Bacteria</taxon>
        <taxon>Pseudomonadati</taxon>
        <taxon>Bacteroidota</taxon>
        <taxon>Flavobacteriia</taxon>
        <taxon>Flavobacteriales</taxon>
        <taxon>Flavobacteriaceae</taxon>
        <taxon>Flavobacterium</taxon>
    </lineage>
</organism>
<gene>
    <name evidence="1" type="ORF">RC62_2992</name>
</gene>
<comment type="caution">
    <text evidence="1">The sequence shown here is derived from an EMBL/GenBank/DDBJ whole genome shotgun (WGS) entry which is preliminary data.</text>
</comment>
<proteinExistence type="predicted"/>
<accession>A0A0Q0WPW7</accession>
<reference evidence="1 2" key="1">
    <citation type="submission" date="2014-09" db="EMBL/GenBank/DDBJ databases">
        <title>Genome sequence of Flavobacterium aquidurense RC62.</title>
        <authorList>
            <person name="Kim J.F."/>
            <person name="Kwak M.-J."/>
        </authorList>
    </citation>
    <scope>NUCLEOTIDE SEQUENCE [LARGE SCALE GENOMIC DNA]</scope>
    <source>
        <strain evidence="1 2">RC62</strain>
    </source>
</reference>
<dbReference type="PATRIC" id="fig|362413.3.peg.2942"/>
<evidence type="ECO:0000313" key="2">
    <source>
        <dbReference type="Proteomes" id="UP000050443"/>
    </source>
</evidence>
<dbReference type="STRING" id="362413.RC62_2992"/>